<dbReference type="HOGENOM" id="CLU_2099152_0_0_1"/>
<evidence type="ECO:0000313" key="1">
    <source>
        <dbReference type="EMBL" id="EFP08455.1"/>
    </source>
</evidence>
<keyword evidence="2" id="KW-1185">Reference proteome</keyword>
<dbReference type="EMBL" id="DS268474">
    <property type="protein sequence ID" value="EFP08455.1"/>
    <property type="molecule type" value="Genomic_DNA"/>
</dbReference>
<reference evidence="1" key="1">
    <citation type="submission" date="2007-07" db="EMBL/GenBank/DDBJ databases">
        <title>PCAP assembly of the Caenorhabditis remanei genome.</title>
        <authorList>
            <consortium name="The Caenorhabditis remanei Sequencing Consortium"/>
            <person name="Wilson R.K."/>
        </authorList>
    </citation>
    <scope>NUCLEOTIDE SEQUENCE [LARGE SCALE GENOMIC DNA]</scope>
    <source>
        <strain evidence="1">PB4641</strain>
    </source>
</reference>
<evidence type="ECO:0000313" key="2">
    <source>
        <dbReference type="Proteomes" id="UP000008281"/>
    </source>
</evidence>
<dbReference type="AlphaFoldDB" id="E3MSS2"/>
<dbReference type="Proteomes" id="UP000008281">
    <property type="component" value="Unassembled WGS sequence"/>
</dbReference>
<dbReference type="InParanoid" id="E3MSS2"/>
<proteinExistence type="predicted"/>
<sequence length="116" mass="13641">MKDEMGNSALHLAAKQGESFYQIFNFEILKNLLSNGYYVQIHTFFFQMTTPRMISSTFQSLSLPFNTSFQHFLFYFFFHSFSSSPIGSVQWRFEEKGHLHVLRCSINQRDADQFDG</sequence>
<protein>
    <submittedName>
        <fullName evidence="1">Uncharacterized protein</fullName>
    </submittedName>
</protein>
<gene>
    <name evidence="1" type="ORF">CRE_15466</name>
</gene>
<name>E3MSS2_CAERE</name>
<accession>E3MSS2</accession>
<organism evidence="2">
    <name type="scientific">Caenorhabditis remanei</name>
    <name type="common">Caenorhabditis vulgaris</name>
    <dbReference type="NCBI Taxonomy" id="31234"/>
    <lineage>
        <taxon>Eukaryota</taxon>
        <taxon>Metazoa</taxon>
        <taxon>Ecdysozoa</taxon>
        <taxon>Nematoda</taxon>
        <taxon>Chromadorea</taxon>
        <taxon>Rhabditida</taxon>
        <taxon>Rhabditina</taxon>
        <taxon>Rhabditomorpha</taxon>
        <taxon>Rhabditoidea</taxon>
        <taxon>Rhabditidae</taxon>
        <taxon>Peloderinae</taxon>
        <taxon>Caenorhabditis</taxon>
    </lineage>
</organism>